<keyword evidence="6 13" id="KW-0378">Hydrolase</keyword>
<name>A0A517ZA51_9PLAN</name>
<dbReference type="EC" id="3.4.24.-" evidence="13"/>
<comment type="similarity">
    <text evidence="3">Belongs to the peptidase M50B family.</text>
</comment>
<dbReference type="InterPro" id="IPR008915">
    <property type="entry name" value="Peptidase_M50"/>
</dbReference>
<dbReference type="PANTHER" id="PTHR42837">
    <property type="entry name" value="REGULATOR OF SIGMA-E PROTEASE RSEP"/>
    <property type="match status" value="1"/>
</dbReference>
<dbReference type="CDD" id="cd06163">
    <property type="entry name" value="S2P-M50_PDZ_RseP-like"/>
    <property type="match status" value="2"/>
</dbReference>
<evidence type="ECO:0000256" key="5">
    <source>
        <dbReference type="ARBA" id="ARBA00022692"/>
    </source>
</evidence>
<feature type="transmembrane region" description="Helical" evidence="11">
    <location>
        <begin position="12"/>
        <end position="31"/>
    </location>
</feature>
<dbReference type="Gene3D" id="2.30.42.10">
    <property type="match status" value="4"/>
</dbReference>
<comment type="subcellular location">
    <subcellularLocation>
        <location evidence="2">Membrane</location>
        <topology evidence="2">Multi-pass membrane protein</topology>
    </subcellularLocation>
</comment>
<dbReference type="PROSITE" id="PS50106">
    <property type="entry name" value="PDZ"/>
    <property type="match status" value="1"/>
</dbReference>
<reference evidence="13 14" key="1">
    <citation type="submission" date="2019-02" db="EMBL/GenBank/DDBJ databases">
        <title>Deep-cultivation of Planctomycetes and their phenomic and genomic characterization uncovers novel biology.</title>
        <authorList>
            <person name="Wiegand S."/>
            <person name="Jogler M."/>
            <person name="Boedeker C."/>
            <person name="Pinto D."/>
            <person name="Vollmers J."/>
            <person name="Rivas-Marin E."/>
            <person name="Kohn T."/>
            <person name="Peeters S.H."/>
            <person name="Heuer A."/>
            <person name="Rast P."/>
            <person name="Oberbeckmann S."/>
            <person name="Bunk B."/>
            <person name="Jeske O."/>
            <person name="Meyerdierks A."/>
            <person name="Storesund J.E."/>
            <person name="Kallscheuer N."/>
            <person name="Luecker S."/>
            <person name="Lage O.M."/>
            <person name="Pohl T."/>
            <person name="Merkel B.J."/>
            <person name="Hornburger P."/>
            <person name="Mueller R.-W."/>
            <person name="Bruemmer F."/>
            <person name="Labrenz M."/>
            <person name="Spormann A.M."/>
            <person name="Op den Camp H."/>
            <person name="Overmann J."/>
            <person name="Amann R."/>
            <person name="Jetten M.S.M."/>
            <person name="Mascher T."/>
            <person name="Medema M.H."/>
            <person name="Devos D.P."/>
            <person name="Kaster A.-K."/>
            <person name="Ovreas L."/>
            <person name="Rohde M."/>
            <person name="Galperin M.Y."/>
            <person name="Jogler C."/>
        </authorList>
    </citation>
    <scope>NUCLEOTIDE SEQUENCE [LARGE SCALE GENOMIC DNA]</scope>
    <source>
        <strain evidence="13 14">Mal4</strain>
    </source>
</reference>
<evidence type="ECO:0000256" key="8">
    <source>
        <dbReference type="ARBA" id="ARBA00022989"/>
    </source>
</evidence>
<keyword evidence="9 13" id="KW-0482">Metalloprotease</keyword>
<dbReference type="GO" id="GO:0006508">
    <property type="term" value="P:proteolysis"/>
    <property type="evidence" value="ECO:0007669"/>
    <property type="project" value="UniProtKB-KW"/>
</dbReference>
<dbReference type="NCBIfam" id="TIGR00054">
    <property type="entry name" value="RIP metalloprotease RseP"/>
    <property type="match status" value="1"/>
</dbReference>
<dbReference type="GO" id="GO:0016020">
    <property type="term" value="C:membrane"/>
    <property type="evidence" value="ECO:0007669"/>
    <property type="project" value="UniProtKB-SubCell"/>
</dbReference>
<feature type="transmembrane region" description="Helical" evidence="11">
    <location>
        <begin position="637"/>
        <end position="659"/>
    </location>
</feature>
<dbReference type="EMBL" id="CP036275">
    <property type="protein sequence ID" value="QDU39279.1"/>
    <property type="molecule type" value="Genomic_DNA"/>
</dbReference>
<dbReference type="KEGG" id="mri:Mal4_36180"/>
<dbReference type="PANTHER" id="PTHR42837:SF2">
    <property type="entry name" value="MEMBRANE METALLOPROTEASE ARASP2, CHLOROPLASTIC-RELATED"/>
    <property type="match status" value="1"/>
</dbReference>
<keyword evidence="8 11" id="KW-1133">Transmembrane helix</keyword>
<organism evidence="13 14">
    <name type="scientific">Maioricimonas rarisocia</name>
    <dbReference type="NCBI Taxonomy" id="2528026"/>
    <lineage>
        <taxon>Bacteria</taxon>
        <taxon>Pseudomonadati</taxon>
        <taxon>Planctomycetota</taxon>
        <taxon>Planctomycetia</taxon>
        <taxon>Planctomycetales</taxon>
        <taxon>Planctomycetaceae</taxon>
        <taxon>Maioricimonas</taxon>
    </lineage>
</organism>
<proteinExistence type="inferred from homology"/>
<keyword evidence="7" id="KW-0862">Zinc</keyword>
<evidence type="ECO:0000313" key="14">
    <source>
        <dbReference type="Proteomes" id="UP000320496"/>
    </source>
</evidence>
<evidence type="ECO:0000256" key="11">
    <source>
        <dbReference type="SAM" id="Phobius"/>
    </source>
</evidence>
<dbReference type="GO" id="GO:0004222">
    <property type="term" value="F:metalloendopeptidase activity"/>
    <property type="evidence" value="ECO:0007669"/>
    <property type="project" value="InterPro"/>
</dbReference>
<feature type="transmembrane region" description="Helical" evidence="11">
    <location>
        <begin position="114"/>
        <end position="135"/>
    </location>
</feature>
<sequence>MEILLLSLIPQLGTILNIATVAIGLGLVIFFHELGHFAVAKWCDVNVERFSIGFGPVIWSRKWGETEYALSLIPFGGYVKMLGQDDVDPGQMSSEEVAEDPRAYTAKSVPQRMAIISAGVIMNVITGTMFFVLAFRSGVDTTAAVVGAVQVGMPAWQAGIETGDRITEMNGRRVDDFNDILRGTALSQGAISIEGVHPDGETFDVVVKPDTSGTRRRIGISPGLSLEVLPTPDPKKFPFAFPGTPAADAGFEPGDVITRVDDVELESYAELQEILWNRRDEALDVQVRRSVEGGESTTSDTITLEPAQFRTLGLRMDIGKIEAVRRGSPADEAGIKAGDRIATVDELRVGQDLDPMQLPDYFGERAGQPVNLMLIREVEGSAPQDVEVTLEPKDRGSWTEPPLFPESPISVPSIGVAYHMIPTVFSVDEGSPAAKAGIRARDTIESIDFVRTDPGMVDAFQDDVFTVKIGENNWAYAFWLMQNEAAGRDVRVSLKSADSEETRTVELTPQKADDWYLPTSRGLRLFTEGERRQADNLASAVTMGWTHAVNSMTDIYLTLRNLIFGDLSVKELHGPIRIATVAFEVAKSGLSQFLLFLGFLSINLAVLNFLPIPVLDGGHMVFLIWEGIARRKPSEKVLIAATYAGMAFVLGLMLLVIWLDLFVSRS</sequence>
<protein>
    <submittedName>
        <fullName evidence="13">Zinc metalloprotease</fullName>
        <ecNumber evidence="13">3.4.24.-</ecNumber>
    </submittedName>
</protein>
<keyword evidence="14" id="KW-1185">Reference proteome</keyword>
<dbReference type="Pfam" id="PF02163">
    <property type="entry name" value="Peptidase_M50"/>
    <property type="match status" value="1"/>
</dbReference>
<evidence type="ECO:0000256" key="7">
    <source>
        <dbReference type="ARBA" id="ARBA00022833"/>
    </source>
</evidence>
<evidence type="ECO:0000256" key="10">
    <source>
        <dbReference type="ARBA" id="ARBA00023136"/>
    </source>
</evidence>
<dbReference type="InterPro" id="IPR036034">
    <property type="entry name" value="PDZ_sf"/>
</dbReference>
<evidence type="ECO:0000259" key="12">
    <source>
        <dbReference type="PROSITE" id="PS50106"/>
    </source>
</evidence>
<evidence type="ECO:0000256" key="1">
    <source>
        <dbReference type="ARBA" id="ARBA00001947"/>
    </source>
</evidence>
<dbReference type="SUPFAM" id="SSF50156">
    <property type="entry name" value="PDZ domain-like"/>
    <property type="match status" value="4"/>
</dbReference>
<evidence type="ECO:0000256" key="4">
    <source>
        <dbReference type="ARBA" id="ARBA00022670"/>
    </source>
</evidence>
<dbReference type="InterPro" id="IPR001478">
    <property type="entry name" value="PDZ"/>
</dbReference>
<evidence type="ECO:0000256" key="3">
    <source>
        <dbReference type="ARBA" id="ARBA00007931"/>
    </source>
</evidence>
<feature type="domain" description="PDZ" evidence="12">
    <location>
        <begin position="301"/>
        <end position="345"/>
    </location>
</feature>
<evidence type="ECO:0000256" key="9">
    <source>
        <dbReference type="ARBA" id="ARBA00023049"/>
    </source>
</evidence>
<dbReference type="Pfam" id="PF17820">
    <property type="entry name" value="PDZ_6"/>
    <property type="match status" value="3"/>
</dbReference>
<dbReference type="SMART" id="SM00228">
    <property type="entry name" value="PDZ"/>
    <property type="match status" value="4"/>
</dbReference>
<dbReference type="Proteomes" id="UP000320496">
    <property type="component" value="Chromosome"/>
</dbReference>
<keyword evidence="5 11" id="KW-0812">Transmembrane</keyword>
<accession>A0A517ZA51</accession>
<dbReference type="RefSeq" id="WP_197443563.1">
    <property type="nucleotide sequence ID" value="NZ_CP036275.1"/>
</dbReference>
<dbReference type="AlphaFoldDB" id="A0A517ZA51"/>
<evidence type="ECO:0000256" key="2">
    <source>
        <dbReference type="ARBA" id="ARBA00004141"/>
    </source>
</evidence>
<dbReference type="InterPro" id="IPR004387">
    <property type="entry name" value="Pept_M50_Zn"/>
</dbReference>
<keyword evidence="4 13" id="KW-0645">Protease</keyword>
<feature type="transmembrane region" description="Helical" evidence="11">
    <location>
        <begin position="593"/>
        <end position="625"/>
    </location>
</feature>
<dbReference type="InterPro" id="IPR041489">
    <property type="entry name" value="PDZ_6"/>
</dbReference>
<comment type="cofactor">
    <cofactor evidence="1">
        <name>Zn(2+)</name>
        <dbReference type="ChEBI" id="CHEBI:29105"/>
    </cofactor>
</comment>
<gene>
    <name evidence="13" type="ORF">Mal4_36180</name>
</gene>
<keyword evidence="10 11" id="KW-0472">Membrane</keyword>
<evidence type="ECO:0000256" key="6">
    <source>
        <dbReference type="ARBA" id="ARBA00022801"/>
    </source>
</evidence>
<evidence type="ECO:0000313" key="13">
    <source>
        <dbReference type="EMBL" id="QDU39279.1"/>
    </source>
</evidence>